<dbReference type="Pfam" id="PF00392">
    <property type="entry name" value="GntR"/>
    <property type="match status" value="1"/>
</dbReference>
<keyword evidence="1" id="KW-0805">Transcription regulation</keyword>
<evidence type="ECO:0000313" key="6">
    <source>
        <dbReference type="Proteomes" id="UP000596827"/>
    </source>
</evidence>
<organism evidence="5 6">
    <name type="scientific">Ramlibacter albus</name>
    <dbReference type="NCBI Taxonomy" id="2079448"/>
    <lineage>
        <taxon>Bacteria</taxon>
        <taxon>Pseudomonadati</taxon>
        <taxon>Pseudomonadota</taxon>
        <taxon>Betaproteobacteria</taxon>
        <taxon>Burkholderiales</taxon>
        <taxon>Comamonadaceae</taxon>
        <taxon>Ramlibacter</taxon>
    </lineage>
</organism>
<dbReference type="Proteomes" id="UP000596827">
    <property type="component" value="Unassembled WGS sequence"/>
</dbReference>
<dbReference type="CDD" id="cd07377">
    <property type="entry name" value="WHTH_GntR"/>
    <property type="match status" value="1"/>
</dbReference>
<evidence type="ECO:0000313" key="5">
    <source>
        <dbReference type="EMBL" id="MBC5765835.1"/>
    </source>
</evidence>
<name>A0A923M9H9_9BURK</name>
<dbReference type="InterPro" id="IPR008920">
    <property type="entry name" value="TF_FadR/GntR_C"/>
</dbReference>
<dbReference type="RefSeq" id="WP_187082306.1">
    <property type="nucleotide sequence ID" value="NZ_JACORU010000005.1"/>
</dbReference>
<feature type="domain" description="HTH gntR-type" evidence="4">
    <location>
        <begin position="7"/>
        <end position="77"/>
    </location>
</feature>
<dbReference type="InterPro" id="IPR036390">
    <property type="entry name" value="WH_DNA-bd_sf"/>
</dbReference>
<dbReference type="PROSITE" id="PS50949">
    <property type="entry name" value="HTH_GNTR"/>
    <property type="match status" value="1"/>
</dbReference>
<protein>
    <submittedName>
        <fullName evidence="5">FadR family transcriptional regulator</fullName>
    </submittedName>
</protein>
<dbReference type="Gene3D" id="1.10.10.10">
    <property type="entry name" value="Winged helix-like DNA-binding domain superfamily/Winged helix DNA-binding domain"/>
    <property type="match status" value="1"/>
</dbReference>
<dbReference type="InterPro" id="IPR011711">
    <property type="entry name" value="GntR_C"/>
</dbReference>
<keyword evidence="3" id="KW-0804">Transcription</keyword>
<dbReference type="AlphaFoldDB" id="A0A923M9H9"/>
<keyword evidence="6" id="KW-1185">Reference proteome</keyword>
<dbReference type="InterPro" id="IPR000524">
    <property type="entry name" value="Tscrpt_reg_HTH_GntR"/>
</dbReference>
<dbReference type="GO" id="GO:0003677">
    <property type="term" value="F:DNA binding"/>
    <property type="evidence" value="ECO:0007669"/>
    <property type="project" value="UniProtKB-KW"/>
</dbReference>
<evidence type="ECO:0000256" key="3">
    <source>
        <dbReference type="ARBA" id="ARBA00023163"/>
    </source>
</evidence>
<sequence>MEAAPSPRTFEVIRDQIRTQLALGRLKAGDKLPAERELAANFNASRTAVREALRGLEMSGVIELRKGVKGGAFIKEGDPGVVTRSFGDMVNLGRITLESLTESRVLITDSIIRLACERGSTEDFDALEASIEKTEAFTREGRIEDRRRQLLHFYHLLGVATRNEVMVIIMDALTDIVLKVMARDDTAPRLDTSKAHRAILQQLRKRDAAKAAELMTAHLENLHGHLFLASKKPTRSKTP</sequence>
<dbReference type="SUPFAM" id="SSF48008">
    <property type="entry name" value="GntR ligand-binding domain-like"/>
    <property type="match status" value="1"/>
</dbReference>
<proteinExistence type="predicted"/>
<dbReference type="GO" id="GO:0003700">
    <property type="term" value="F:DNA-binding transcription factor activity"/>
    <property type="evidence" value="ECO:0007669"/>
    <property type="project" value="InterPro"/>
</dbReference>
<accession>A0A923M9H9</accession>
<keyword evidence="2" id="KW-0238">DNA-binding</keyword>
<reference evidence="5" key="1">
    <citation type="submission" date="2020-08" db="EMBL/GenBank/DDBJ databases">
        <title>Ramlibacter sp. GTP1 16S ribosomal RNA gene genome sequencing and assembly.</title>
        <authorList>
            <person name="Kang M."/>
        </authorList>
    </citation>
    <scope>NUCLEOTIDE SEQUENCE</scope>
    <source>
        <strain evidence="5">GTP1</strain>
    </source>
</reference>
<dbReference type="EMBL" id="JACORU010000005">
    <property type="protein sequence ID" value="MBC5765835.1"/>
    <property type="molecule type" value="Genomic_DNA"/>
</dbReference>
<dbReference type="SMART" id="SM00345">
    <property type="entry name" value="HTH_GNTR"/>
    <property type="match status" value="1"/>
</dbReference>
<evidence type="ECO:0000259" key="4">
    <source>
        <dbReference type="PROSITE" id="PS50949"/>
    </source>
</evidence>
<dbReference type="InterPro" id="IPR036388">
    <property type="entry name" value="WH-like_DNA-bd_sf"/>
</dbReference>
<evidence type="ECO:0000256" key="1">
    <source>
        <dbReference type="ARBA" id="ARBA00023015"/>
    </source>
</evidence>
<dbReference type="Pfam" id="PF07729">
    <property type="entry name" value="FCD"/>
    <property type="match status" value="1"/>
</dbReference>
<evidence type="ECO:0000256" key="2">
    <source>
        <dbReference type="ARBA" id="ARBA00023125"/>
    </source>
</evidence>
<dbReference type="PANTHER" id="PTHR43537:SF5">
    <property type="entry name" value="UXU OPERON TRANSCRIPTIONAL REGULATOR"/>
    <property type="match status" value="1"/>
</dbReference>
<dbReference type="PANTHER" id="PTHR43537">
    <property type="entry name" value="TRANSCRIPTIONAL REGULATOR, GNTR FAMILY"/>
    <property type="match status" value="1"/>
</dbReference>
<comment type="caution">
    <text evidence="5">The sequence shown here is derived from an EMBL/GenBank/DDBJ whole genome shotgun (WGS) entry which is preliminary data.</text>
</comment>
<dbReference type="PRINTS" id="PR00035">
    <property type="entry name" value="HTHGNTR"/>
</dbReference>
<dbReference type="Gene3D" id="1.20.120.530">
    <property type="entry name" value="GntR ligand-binding domain-like"/>
    <property type="match status" value="1"/>
</dbReference>
<gene>
    <name evidence="5" type="ORF">H8R02_15305</name>
</gene>
<dbReference type="SUPFAM" id="SSF46785">
    <property type="entry name" value="Winged helix' DNA-binding domain"/>
    <property type="match status" value="1"/>
</dbReference>
<dbReference type="SMART" id="SM00895">
    <property type="entry name" value="FCD"/>
    <property type="match status" value="1"/>
</dbReference>